<dbReference type="AlphaFoldDB" id="A0AAV4MK35"/>
<accession>A0AAV4MK35</accession>
<gene>
    <name evidence="1" type="ORF">CEXT_792811</name>
</gene>
<protein>
    <submittedName>
        <fullName evidence="1">Uncharacterized protein</fullName>
    </submittedName>
</protein>
<sequence length="85" mass="10003">MRDDLSLYSNGILSPYPSHALVLRSIKPNNNEQCEEYKVSKSLLPRQLEMSIEFEAWWRRSQFAVKAIVYIIIAEEILRQMQRGC</sequence>
<dbReference type="Proteomes" id="UP001054945">
    <property type="component" value="Unassembled WGS sequence"/>
</dbReference>
<evidence type="ECO:0000313" key="1">
    <source>
        <dbReference type="EMBL" id="GIX72155.1"/>
    </source>
</evidence>
<reference evidence="1 2" key="1">
    <citation type="submission" date="2021-06" db="EMBL/GenBank/DDBJ databases">
        <title>Caerostris extrusa draft genome.</title>
        <authorList>
            <person name="Kono N."/>
            <person name="Arakawa K."/>
        </authorList>
    </citation>
    <scope>NUCLEOTIDE SEQUENCE [LARGE SCALE GENOMIC DNA]</scope>
</reference>
<organism evidence="1 2">
    <name type="scientific">Caerostris extrusa</name>
    <name type="common">Bark spider</name>
    <name type="synonym">Caerostris bankana</name>
    <dbReference type="NCBI Taxonomy" id="172846"/>
    <lineage>
        <taxon>Eukaryota</taxon>
        <taxon>Metazoa</taxon>
        <taxon>Ecdysozoa</taxon>
        <taxon>Arthropoda</taxon>
        <taxon>Chelicerata</taxon>
        <taxon>Arachnida</taxon>
        <taxon>Araneae</taxon>
        <taxon>Araneomorphae</taxon>
        <taxon>Entelegynae</taxon>
        <taxon>Araneoidea</taxon>
        <taxon>Araneidae</taxon>
        <taxon>Caerostris</taxon>
    </lineage>
</organism>
<evidence type="ECO:0000313" key="2">
    <source>
        <dbReference type="Proteomes" id="UP001054945"/>
    </source>
</evidence>
<dbReference type="EMBL" id="BPLR01019824">
    <property type="protein sequence ID" value="GIX72155.1"/>
    <property type="molecule type" value="Genomic_DNA"/>
</dbReference>
<name>A0AAV4MK35_CAEEX</name>
<comment type="caution">
    <text evidence="1">The sequence shown here is derived from an EMBL/GenBank/DDBJ whole genome shotgun (WGS) entry which is preliminary data.</text>
</comment>
<keyword evidence="2" id="KW-1185">Reference proteome</keyword>
<proteinExistence type="predicted"/>